<dbReference type="EMBL" id="JACEIK010005642">
    <property type="protein sequence ID" value="MCE0481954.1"/>
    <property type="molecule type" value="Genomic_DNA"/>
</dbReference>
<sequence length="99" mass="11013">MCMQQCYIYPIDTCFGGRRLYPSDNTDWRSSARRPSDSRIGHVGGGHGCVARRPTQARQPASHRQRPGTCRPLRLMAAATCRPPAAWPCVALFVRSPTL</sequence>
<evidence type="ECO:0000313" key="2">
    <source>
        <dbReference type="EMBL" id="MCE0481954.1"/>
    </source>
</evidence>
<comment type="caution">
    <text evidence="2">The sequence shown here is derived from an EMBL/GenBank/DDBJ whole genome shotgun (WGS) entry which is preliminary data.</text>
</comment>
<feature type="region of interest" description="Disordered" evidence="1">
    <location>
        <begin position="26"/>
        <end position="68"/>
    </location>
</feature>
<dbReference type="Proteomes" id="UP000823775">
    <property type="component" value="Unassembled WGS sequence"/>
</dbReference>
<reference evidence="2 3" key="1">
    <citation type="journal article" date="2021" name="BMC Genomics">
        <title>Datura genome reveals duplications of psychoactive alkaloid biosynthetic genes and high mutation rate following tissue culture.</title>
        <authorList>
            <person name="Rajewski A."/>
            <person name="Carter-House D."/>
            <person name="Stajich J."/>
            <person name="Litt A."/>
        </authorList>
    </citation>
    <scope>NUCLEOTIDE SEQUENCE [LARGE SCALE GENOMIC DNA]</scope>
    <source>
        <strain evidence="2">AR-01</strain>
    </source>
</reference>
<accession>A0ABS8VNV0</accession>
<evidence type="ECO:0000313" key="3">
    <source>
        <dbReference type="Proteomes" id="UP000823775"/>
    </source>
</evidence>
<keyword evidence="3" id="KW-1185">Reference proteome</keyword>
<protein>
    <submittedName>
        <fullName evidence="2">Uncharacterized protein</fullName>
    </submittedName>
</protein>
<name>A0ABS8VNV0_DATST</name>
<gene>
    <name evidence="2" type="ORF">HAX54_040180</name>
</gene>
<organism evidence="2 3">
    <name type="scientific">Datura stramonium</name>
    <name type="common">Jimsonweed</name>
    <name type="synonym">Common thornapple</name>
    <dbReference type="NCBI Taxonomy" id="4076"/>
    <lineage>
        <taxon>Eukaryota</taxon>
        <taxon>Viridiplantae</taxon>
        <taxon>Streptophyta</taxon>
        <taxon>Embryophyta</taxon>
        <taxon>Tracheophyta</taxon>
        <taxon>Spermatophyta</taxon>
        <taxon>Magnoliopsida</taxon>
        <taxon>eudicotyledons</taxon>
        <taxon>Gunneridae</taxon>
        <taxon>Pentapetalae</taxon>
        <taxon>asterids</taxon>
        <taxon>lamiids</taxon>
        <taxon>Solanales</taxon>
        <taxon>Solanaceae</taxon>
        <taxon>Solanoideae</taxon>
        <taxon>Datureae</taxon>
        <taxon>Datura</taxon>
    </lineage>
</organism>
<evidence type="ECO:0000256" key="1">
    <source>
        <dbReference type="SAM" id="MobiDB-lite"/>
    </source>
</evidence>
<proteinExistence type="predicted"/>